<dbReference type="EMBL" id="JAAXOS010000010">
    <property type="protein sequence ID" value="NKY28911.1"/>
    <property type="molecule type" value="Genomic_DNA"/>
</dbReference>
<reference evidence="2 3" key="1">
    <citation type="submission" date="2020-04" db="EMBL/GenBank/DDBJ databases">
        <title>MicrobeNet Type strains.</title>
        <authorList>
            <person name="Nicholson A.C."/>
        </authorList>
    </citation>
    <scope>NUCLEOTIDE SEQUENCE [LARGE SCALE GENOMIC DNA]</scope>
    <source>
        <strain evidence="2 3">DSM 44956</strain>
    </source>
</reference>
<dbReference type="InterPro" id="IPR002921">
    <property type="entry name" value="Fungal_lipase-type"/>
</dbReference>
<dbReference type="SUPFAM" id="SSF53474">
    <property type="entry name" value="alpha/beta-Hydrolases"/>
    <property type="match status" value="1"/>
</dbReference>
<evidence type="ECO:0000313" key="3">
    <source>
        <dbReference type="Proteomes" id="UP000540698"/>
    </source>
</evidence>
<keyword evidence="3" id="KW-1185">Reference proteome</keyword>
<dbReference type="AlphaFoldDB" id="A0A7X6L6S7"/>
<protein>
    <submittedName>
        <fullName evidence="2">Lipase family protein</fullName>
    </submittedName>
</protein>
<dbReference type="PANTHER" id="PTHR45856">
    <property type="entry name" value="ALPHA/BETA-HYDROLASES SUPERFAMILY PROTEIN"/>
    <property type="match status" value="1"/>
</dbReference>
<accession>A0A7X6L6S7</accession>
<gene>
    <name evidence="2" type="ORF">HGB38_22225</name>
</gene>
<evidence type="ECO:0000259" key="1">
    <source>
        <dbReference type="Pfam" id="PF01764"/>
    </source>
</evidence>
<sequence>MTAQSTTINEPNLQDKIAYQLCEYANLVNSISKEDNDLEGTLSQKIQQYLDTNRGVIGGWEIVWGPGVALFDTDLYAVNALYMVRSTEDRSRYVLAMAGSTDALVFDWLVEDSFILQTPWFANSAAMHTIGTAIGVKTLINIRPSGRRPGAGHTLPEFLSTLGDKAIDLTVTGHSLGGALSLTLALFLRDTQWLWDNSEKAKIGVLSTAGPSFCNQEFVDYTTQRLQRVQRYANDLDIVPHMWNPPDIDGAKALYSKNNRPAPGGMEVVFDLLEAQASVSGRYAHFEPSSGVFQGTFNNEINQTQGSTPDDLYWNQVGFQHIGGYHDFFEIEGVQWPQGVVALPPVGADTVMGRLLAAAGLPGGDGAGKVLANRRPVTVPINGRPVELPTDHDSPEAKKFVDRVTAEFDPTSA</sequence>
<dbReference type="InterPro" id="IPR029058">
    <property type="entry name" value="AB_hydrolase_fold"/>
</dbReference>
<dbReference type="Pfam" id="PF01764">
    <property type="entry name" value="Lipase_3"/>
    <property type="match status" value="1"/>
</dbReference>
<dbReference type="PANTHER" id="PTHR45856:SF11">
    <property type="entry name" value="FUNGAL LIPASE-LIKE DOMAIN-CONTAINING PROTEIN"/>
    <property type="match status" value="1"/>
</dbReference>
<dbReference type="InterPro" id="IPR051218">
    <property type="entry name" value="Sec_MonoDiacylglyc_Lipase"/>
</dbReference>
<proteinExistence type="predicted"/>
<dbReference type="Proteomes" id="UP000540698">
    <property type="component" value="Unassembled WGS sequence"/>
</dbReference>
<name>A0A7X6L6S7_9NOCA</name>
<dbReference type="Gene3D" id="3.40.50.1820">
    <property type="entry name" value="alpha/beta hydrolase"/>
    <property type="match status" value="1"/>
</dbReference>
<organism evidence="2 3">
    <name type="scientific">Nocardia gamkensis</name>
    <dbReference type="NCBI Taxonomy" id="352869"/>
    <lineage>
        <taxon>Bacteria</taxon>
        <taxon>Bacillati</taxon>
        <taxon>Actinomycetota</taxon>
        <taxon>Actinomycetes</taxon>
        <taxon>Mycobacteriales</taxon>
        <taxon>Nocardiaceae</taxon>
        <taxon>Nocardia</taxon>
    </lineage>
</organism>
<comment type="caution">
    <text evidence="2">The sequence shown here is derived from an EMBL/GenBank/DDBJ whole genome shotgun (WGS) entry which is preliminary data.</text>
</comment>
<feature type="domain" description="Fungal lipase-type" evidence="1">
    <location>
        <begin position="166"/>
        <end position="243"/>
    </location>
</feature>
<dbReference type="GO" id="GO:0006629">
    <property type="term" value="P:lipid metabolic process"/>
    <property type="evidence" value="ECO:0007669"/>
    <property type="project" value="InterPro"/>
</dbReference>
<evidence type="ECO:0000313" key="2">
    <source>
        <dbReference type="EMBL" id="NKY28911.1"/>
    </source>
</evidence>